<protein>
    <submittedName>
        <fullName evidence="1">Uncharacterized protein</fullName>
    </submittedName>
</protein>
<dbReference type="OrthoDB" id="3544305at2"/>
<reference evidence="1 2" key="1">
    <citation type="submission" date="2019-02" db="EMBL/GenBank/DDBJ databases">
        <title>Draft genome sequences of novel Actinobacteria.</title>
        <authorList>
            <person name="Sahin N."/>
            <person name="Ay H."/>
            <person name="Saygin H."/>
        </authorList>
    </citation>
    <scope>NUCLEOTIDE SEQUENCE [LARGE SCALE GENOMIC DNA]</scope>
    <source>
        <strain evidence="1 2">KC201</strain>
    </source>
</reference>
<keyword evidence="2" id="KW-1185">Reference proteome</keyword>
<comment type="caution">
    <text evidence="1">The sequence shown here is derived from an EMBL/GenBank/DDBJ whole genome shotgun (WGS) entry which is preliminary data.</text>
</comment>
<dbReference type="EMBL" id="SMJZ01000113">
    <property type="protein sequence ID" value="TDC03385.1"/>
    <property type="molecule type" value="Genomic_DNA"/>
</dbReference>
<sequence>MDPLRFTPGQWRALRYLATHSASAARVGLRASQIWERTGVTGDELVELASLGYVAGRLHGSNAPPTPGVAITARGNPKLRIHLTKPGKKAALEVAPAWRVVELLRDRHPLTVDDVENDAGVPSDTLTRLDTLGFLHREVNEQEEVLFSLTQKGRQYAEPYSA</sequence>
<dbReference type="Proteomes" id="UP000295157">
    <property type="component" value="Unassembled WGS sequence"/>
</dbReference>
<name>A0A4R4N407_9ACTN</name>
<organism evidence="1 2">
    <name type="scientific">Nonomuraea longispora</name>
    <dbReference type="NCBI Taxonomy" id="1848320"/>
    <lineage>
        <taxon>Bacteria</taxon>
        <taxon>Bacillati</taxon>
        <taxon>Actinomycetota</taxon>
        <taxon>Actinomycetes</taxon>
        <taxon>Streptosporangiales</taxon>
        <taxon>Streptosporangiaceae</taxon>
        <taxon>Nonomuraea</taxon>
    </lineage>
</organism>
<evidence type="ECO:0000313" key="2">
    <source>
        <dbReference type="Proteomes" id="UP000295157"/>
    </source>
</evidence>
<proteinExistence type="predicted"/>
<gene>
    <name evidence="1" type="ORF">E1267_26545</name>
</gene>
<evidence type="ECO:0000313" key="1">
    <source>
        <dbReference type="EMBL" id="TDC03385.1"/>
    </source>
</evidence>
<dbReference type="RefSeq" id="WP_132336086.1">
    <property type="nucleotide sequence ID" value="NZ_SMJZ01000113.1"/>
</dbReference>
<dbReference type="AlphaFoldDB" id="A0A4R4N407"/>
<accession>A0A4R4N407</accession>